<name>A0A2J6S7L3_HYAVF</name>
<organism evidence="1 2">
    <name type="scientific">Hyaloscypha variabilis (strain UAMH 11265 / GT02V1 / F)</name>
    <name type="common">Meliniomyces variabilis</name>
    <dbReference type="NCBI Taxonomy" id="1149755"/>
    <lineage>
        <taxon>Eukaryota</taxon>
        <taxon>Fungi</taxon>
        <taxon>Dikarya</taxon>
        <taxon>Ascomycota</taxon>
        <taxon>Pezizomycotina</taxon>
        <taxon>Leotiomycetes</taxon>
        <taxon>Helotiales</taxon>
        <taxon>Hyaloscyphaceae</taxon>
        <taxon>Hyaloscypha</taxon>
        <taxon>Hyaloscypha variabilis</taxon>
    </lineage>
</organism>
<gene>
    <name evidence="1" type="ORF">L207DRAFT_577602</name>
</gene>
<sequence>MTPCFRLAGFHTGTINHIDTACTSNDSFDDIKAKLEHLFEPFPEATRGIPFPTEYFNDPEAMYAMMDAIENAKKYTKSLSPPMEISPIISKTKSIYESKCMDLIQPWAGGYFKAAPLVSVKDGISQNFAFQEMPSTISTPPIKQSSPPPSTPPNIFLTSTSAFGLCPASSMPGDIIVQFLNSDAAAVLRPSTDLSQGTQYSLVGRAFIGRNGGVDRTMKILSSRGPTFVIVHGNILTEEDIAEGRVMDRVEMLSDAETFQYLTQCSNLLT</sequence>
<keyword evidence="2" id="KW-1185">Reference proteome</keyword>
<dbReference type="Proteomes" id="UP000235786">
    <property type="component" value="Unassembled WGS sequence"/>
</dbReference>
<dbReference type="AlphaFoldDB" id="A0A2J6S7L3"/>
<proteinExistence type="predicted"/>
<reference evidence="1 2" key="1">
    <citation type="submission" date="2016-04" db="EMBL/GenBank/DDBJ databases">
        <title>A degradative enzymes factory behind the ericoid mycorrhizal symbiosis.</title>
        <authorList>
            <consortium name="DOE Joint Genome Institute"/>
            <person name="Martino E."/>
            <person name="Morin E."/>
            <person name="Grelet G."/>
            <person name="Kuo A."/>
            <person name="Kohler A."/>
            <person name="Daghino S."/>
            <person name="Barry K."/>
            <person name="Choi C."/>
            <person name="Cichocki N."/>
            <person name="Clum A."/>
            <person name="Copeland A."/>
            <person name="Hainaut M."/>
            <person name="Haridas S."/>
            <person name="Labutti K."/>
            <person name="Lindquist E."/>
            <person name="Lipzen A."/>
            <person name="Khouja H.-R."/>
            <person name="Murat C."/>
            <person name="Ohm R."/>
            <person name="Olson A."/>
            <person name="Spatafora J."/>
            <person name="Veneault-Fourrey C."/>
            <person name="Henrissat B."/>
            <person name="Grigoriev I."/>
            <person name="Martin F."/>
            <person name="Perotto S."/>
        </authorList>
    </citation>
    <scope>NUCLEOTIDE SEQUENCE [LARGE SCALE GENOMIC DNA]</scope>
    <source>
        <strain evidence="1 2">F</strain>
    </source>
</reference>
<accession>A0A2J6S7L3</accession>
<dbReference type="EMBL" id="KZ613939">
    <property type="protein sequence ID" value="PMD46759.1"/>
    <property type="molecule type" value="Genomic_DNA"/>
</dbReference>
<evidence type="ECO:0000313" key="2">
    <source>
        <dbReference type="Proteomes" id="UP000235786"/>
    </source>
</evidence>
<evidence type="ECO:0000313" key="1">
    <source>
        <dbReference type="EMBL" id="PMD46759.1"/>
    </source>
</evidence>
<protein>
    <submittedName>
        <fullName evidence="1">Uncharacterized protein</fullName>
    </submittedName>
</protein>
<dbReference type="OrthoDB" id="10447362at2759"/>